<name>A0A1B4V2K1_9GAMM</name>
<feature type="signal peptide" evidence="1">
    <location>
        <begin position="1"/>
        <end position="21"/>
    </location>
</feature>
<sequence length="118" mass="12878">MKHHNKALTSVLCLSLSPALSQVGATPPFDWVKVISEKTNSLRACARPSSLESRRLTELPSEKLVLLASLDPGAISDGCHISIYSSEDKQKVYLSVTGGLSNHIRMYFGPFRATGEDF</sequence>
<keyword evidence="3" id="KW-1185">Reference proteome</keyword>
<reference evidence="2 3" key="1">
    <citation type="submission" date="2015-08" db="EMBL/GenBank/DDBJ databases">
        <title>Complete genome sequence of Sulfurifustis variabilis.</title>
        <authorList>
            <person name="Miura A."/>
            <person name="Kojima H."/>
            <person name="Fukui M."/>
        </authorList>
    </citation>
    <scope>NUCLEOTIDE SEQUENCE [LARGE SCALE GENOMIC DNA]</scope>
    <source>
        <strain evidence="3">skN76</strain>
    </source>
</reference>
<proteinExistence type="predicted"/>
<dbReference type="Proteomes" id="UP000218899">
    <property type="component" value="Chromosome"/>
</dbReference>
<keyword evidence="1" id="KW-0732">Signal</keyword>
<gene>
    <name evidence="2" type="ORF">SVA_0986</name>
</gene>
<dbReference type="RefSeq" id="WP_148665386.1">
    <property type="nucleotide sequence ID" value="NZ_AP014936.1"/>
</dbReference>
<dbReference type="EMBL" id="AP014936">
    <property type="protein sequence ID" value="BAU47565.1"/>
    <property type="molecule type" value="Genomic_DNA"/>
</dbReference>
<feature type="chain" id="PRO_5008571149" evidence="1">
    <location>
        <begin position="22"/>
        <end position="118"/>
    </location>
</feature>
<evidence type="ECO:0000313" key="2">
    <source>
        <dbReference type="EMBL" id="BAU47565.1"/>
    </source>
</evidence>
<evidence type="ECO:0000313" key="3">
    <source>
        <dbReference type="Proteomes" id="UP000218899"/>
    </source>
</evidence>
<accession>A0A1B4V2K1</accession>
<evidence type="ECO:0000256" key="1">
    <source>
        <dbReference type="SAM" id="SignalP"/>
    </source>
</evidence>
<dbReference type="AlphaFoldDB" id="A0A1B4V2K1"/>
<protein>
    <submittedName>
        <fullName evidence="2">Uncharacterized protein</fullName>
    </submittedName>
</protein>
<dbReference type="KEGG" id="sva:SVA_0986"/>
<organism evidence="2 3">
    <name type="scientific">Sulfurifustis variabilis</name>
    <dbReference type="NCBI Taxonomy" id="1675686"/>
    <lineage>
        <taxon>Bacteria</taxon>
        <taxon>Pseudomonadati</taxon>
        <taxon>Pseudomonadota</taxon>
        <taxon>Gammaproteobacteria</taxon>
        <taxon>Acidiferrobacterales</taxon>
        <taxon>Acidiferrobacteraceae</taxon>
        <taxon>Sulfurifustis</taxon>
    </lineage>
</organism>